<evidence type="ECO:0000256" key="7">
    <source>
        <dbReference type="ARBA" id="ARBA00023136"/>
    </source>
</evidence>
<protein>
    <recommendedName>
        <fullName evidence="9">Glycosyltransferase RgtA/B/C/D-like domain-containing protein</fullName>
    </recommendedName>
</protein>
<feature type="transmembrane region" description="Helical" evidence="8">
    <location>
        <begin position="156"/>
        <end position="183"/>
    </location>
</feature>
<dbReference type="Pfam" id="PF13231">
    <property type="entry name" value="PMT_2"/>
    <property type="match status" value="1"/>
</dbReference>
<feature type="transmembrane region" description="Helical" evidence="8">
    <location>
        <begin position="126"/>
        <end position="144"/>
    </location>
</feature>
<dbReference type="GO" id="GO:0016763">
    <property type="term" value="F:pentosyltransferase activity"/>
    <property type="evidence" value="ECO:0007669"/>
    <property type="project" value="TreeGrafter"/>
</dbReference>
<sequence>MQWPSWLMGLVIGSWILRILIAWLLPPGFDEAYYFLYTQHWDWSYFDHPVMVALTTALGPWLTGYISPLTIRLGALILYGLSTGLLYLSGRQLFGEKVGMGAVAIASLCPLFIFSFGLLAAPDNALIFWWSVTMYVAVLEFFPVKGPYQPTAKIALIGLLLGLVCLSKYHGFVLGLSLVGFCLTSTRHRQALVSVWTLAALGLFSLALLPLVYWNLHHDWLSFGFHLSTRFDGDATGPQFNLLNMVGVWLVGIAYLFPALGFPLWWAIGRHLWHVPNGDLRHRFILWLGLPIAAGFTLLGGFTRIYPAWPAPGLWSLSLLLAVTMAGWSFQTVRRWLVSSALVIATLLVFALGHVALGTLQRPGGVVEVVAPETDPTTTMIDVVQLRRRLQEGRVGDAIAAANFLVTNEFWLSGYVDMAISPLTSSPVMAFTQDPRGHAVWFQPKDWLGYSGLFLSIADDDQSEIRATYAPYFERFDLLASVDTQRARSTTETFYLYDVGQLIKPYDYPY</sequence>
<dbReference type="GO" id="GO:0009103">
    <property type="term" value="P:lipopolysaccharide biosynthetic process"/>
    <property type="evidence" value="ECO:0007669"/>
    <property type="project" value="UniProtKB-ARBA"/>
</dbReference>
<accession>A0A6M0RWJ9</accession>
<dbReference type="InterPro" id="IPR038731">
    <property type="entry name" value="RgtA/B/C-like"/>
</dbReference>
<feature type="transmembrane region" description="Helical" evidence="8">
    <location>
        <begin position="195"/>
        <end position="216"/>
    </location>
</feature>
<dbReference type="AlphaFoldDB" id="A0A6M0RWJ9"/>
<proteinExistence type="predicted"/>
<evidence type="ECO:0000256" key="5">
    <source>
        <dbReference type="ARBA" id="ARBA00022692"/>
    </source>
</evidence>
<organism evidence="10 11">
    <name type="scientific">Adonisia turfae CCMR0081</name>
    <dbReference type="NCBI Taxonomy" id="2292702"/>
    <lineage>
        <taxon>Bacteria</taxon>
        <taxon>Bacillati</taxon>
        <taxon>Cyanobacteriota</taxon>
        <taxon>Adonisia</taxon>
        <taxon>Adonisia turfae</taxon>
    </lineage>
</organism>
<evidence type="ECO:0000256" key="1">
    <source>
        <dbReference type="ARBA" id="ARBA00004651"/>
    </source>
</evidence>
<comment type="caution">
    <text evidence="10">The sequence shown here is derived from an EMBL/GenBank/DDBJ whole genome shotgun (WGS) entry which is preliminary data.</text>
</comment>
<evidence type="ECO:0000256" key="3">
    <source>
        <dbReference type="ARBA" id="ARBA00022676"/>
    </source>
</evidence>
<evidence type="ECO:0000313" key="11">
    <source>
        <dbReference type="Proteomes" id="UP000481033"/>
    </source>
</evidence>
<dbReference type="GO" id="GO:0005886">
    <property type="term" value="C:plasma membrane"/>
    <property type="evidence" value="ECO:0007669"/>
    <property type="project" value="UniProtKB-SubCell"/>
</dbReference>
<keyword evidence="3" id="KW-0328">Glycosyltransferase</keyword>
<keyword evidence="5 8" id="KW-0812">Transmembrane</keyword>
<feature type="transmembrane region" description="Helical" evidence="8">
    <location>
        <begin position="7"/>
        <end position="25"/>
    </location>
</feature>
<keyword evidence="7 8" id="KW-0472">Membrane</keyword>
<dbReference type="Proteomes" id="UP000481033">
    <property type="component" value="Unassembled WGS sequence"/>
</dbReference>
<feature type="transmembrane region" description="Helical" evidence="8">
    <location>
        <begin position="312"/>
        <end position="330"/>
    </location>
</feature>
<feature type="transmembrane region" description="Helical" evidence="8">
    <location>
        <begin position="246"/>
        <end position="268"/>
    </location>
</feature>
<evidence type="ECO:0000313" key="10">
    <source>
        <dbReference type="EMBL" id="NEZ60569.1"/>
    </source>
</evidence>
<keyword evidence="11" id="KW-1185">Reference proteome</keyword>
<dbReference type="InterPro" id="IPR050297">
    <property type="entry name" value="LipidA_mod_glycosyltrf_83"/>
</dbReference>
<evidence type="ECO:0000256" key="2">
    <source>
        <dbReference type="ARBA" id="ARBA00022475"/>
    </source>
</evidence>
<feature type="transmembrane region" description="Helical" evidence="8">
    <location>
        <begin position="284"/>
        <end position="306"/>
    </location>
</feature>
<dbReference type="EMBL" id="QXHD01000004">
    <property type="protein sequence ID" value="NEZ60569.1"/>
    <property type="molecule type" value="Genomic_DNA"/>
</dbReference>
<keyword evidence="6 8" id="KW-1133">Transmembrane helix</keyword>
<keyword evidence="4" id="KW-0808">Transferase</keyword>
<feature type="transmembrane region" description="Helical" evidence="8">
    <location>
        <begin position="69"/>
        <end position="88"/>
    </location>
</feature>
<dbReference type="PANTHER" id="PTHR33908">
    <property type="entry name" value="MANNOSYLTRANSFERASE YKCB-RELATED"/>
    <property type="match status" value="1"/>
</dbReference>
<name>A0A6M0RWJ9_9CYAN</name>
<keyword evidence="2" id="KW-1003">Cell membrane</keyword>
<evidence type="ECO:0000259" key="9">
    <source>
        <dbReference type="Pfam" id="PF13231"/>
    </source>
</evidence>
<evidence type="ECO:0000256" key="6">
    <source>
        <dbReference type="ARBA" id="ARBA00022989"/>
    </source>
</evidence>
<feature type="transmembrane region" description="Helical" evidence="8">
    <location>
        <begin position="337"/>
        <end position="357"/>
    </location>
</feature>
<evidence type="ECO:0000256" key="4">
    <source>
        <dbReference type="ARBA" id="ARBA00022679"/>
    </source>
</evidence>
<gene>
    <name evidence="10" type="ORF">DXZ20_34005</name>
</gene>
<comment type="subcellular location">
    <subcellularLocation>
        <location evidence="1">Cell membrane</location>
        <topology evidence="1">Multi-pass membrane protein</topology>
    </subcellularLocation>
</comment>
<feature type="transmembrane region" description="Helical" evidence="8">
    <location>
        <begin position="100"/>
        <end position="119"/>
    </location>
</feature>
<dbReference type="PANTHER" id="PTHR33908:SF11">
    <property type="entry name" value="MEMBRANE PROTEIN"/>
    <property type="match status" value="1"/>
</dbReference>
<feature type="transmembrane region" description="Helical" evidence="8">
    <location>
        <begin position="45"/>
        <end position="62"/>
    </location>
</feature>
<feature type="domain" description="Glycosyltransferase RgtA/B/C/D-like" evidence="9">
    <location>
        <begin position="47"/>
        <end position="214"/>
    </location>
</feature>
<evidence type="ECO:0000256" key="8">
    <source>
        <dbReference type="SAM" id="Phobius"/>
    </source>
</evidence>
<reference evidence="10 11" key="1">
    <citation type="journal article" date="2020" name="Microb. Ecol.">
        <title>Ecogenomics of the Marine Benthic Filamentous Cyanobacterium Adonisia.</title>
        <authorList>
            <person name="Walter J.M."/>
            <person name="Coutinho F.H."/>
            <person name="Leomil L."/>
            <person name="Hargreaves P.I."/>
            <person name="Campeao M.E."/>
            <person name="Vieira V.V."/>
            <person name="Silva B.S."/>
            <person name="Fistarol G.O."/>
            <person name="Salomon P.S."/>
            <person name="Sawabe T."/>
            <person name="Mino S."/>
            <person name="Hosokawa M."/>
            <person name="Miyashita H."/>
            <person name="Maruyama F."/>
            <person name="van Verk M.C."/>
            <person name="Dutilh B.E."/>
            <person name="Thompson C.C."/>
            <person name="Thompson F.L."/>
        </authorList>
    </citation>
    <scope>NUCLEOTIDE SEQUENCE [LARGE SCALE GENOMIC DNA]</scope>
    <source>
        <strain evidence="10 11">CCMR0081</strain>
    </source>
</reference>